<dbReference type="Proteomes" id="UP000523007">
    <property type="component" value="Unassembled WGS sequence"/>
</dbReference>
<accession>A0A7W7RCF7</accession>
<gene>
    <name evidence="1" type="ORF">F4561_000256</name>
</gene>
<evidence type="ECO:0000313" key="2">
    <source>
        <dbReference type="Proteomes" id="UP000523007"/>
    </source>
</evidence>
<dbReference type="GO" id="GO:0098662">
    <property type="term" value="P:inorganic cation transmembrane transport"/>
    <property type="evidence" value="ECO:0007669"/>
    <property type="project" value="InterPro"/>
</dbReference>
<name>A0A7W7RCF7_9ACTN</name>
<dbReference type="RefSeq" id="WP_184573920.1">
    <property type="nucleotide sequence ID" value="NZ_JACHJT010000001.1"/>
</dbReference>
<dbReference type="AlphaFoldDB" id="A0A7W7RCF7"/>
<protein>
    <submittedName>
        <fullName evidence="1">Multisubunit Na+/H+ antiporter MnhG subunit</fullName>
    </submittedName>
</protein>
<reference evidence="1 2" key="1">
    <citation type="submission" date="2020-08" db="EMBL/GenBank/DDBJ databases">
        <title>Sequencing the genomes of 1000 actinobacteria strains.</title>
        <authorList>
            <person name="Klenk H.-P."/>
        </authorList>
    </citation>
    <scope>NUCLEOTIDE SEQUENCE [LARGE SCALE GENOMIC DNA]</scope>
    <source>
        <strain evidence="1 2">DSM 102030</strain>
    </source>
</reference>
<dbReference type="Pfam" id="PF03334">
    <property type="entry name" value="PhaG_MnhG_YufB"/>
    <property type="match status" value="1"/>
</dbReference>
<sequence>MPSWDTAWKVVLAIVLQLLSSPVGSYAVGRAAYRVGTPLSEQTQFDHLGHRVPDRS</sequence>
<dbReference type="EMBL" id="JACHJT010000001">
    <property type="protein sequence ID" value="MBB4929436.1"/>
    <property type="molecule type" value="Genomic_DNA"/>
</dbReference>
<organism evidence="1 2">
    <name type="scientific">Lipingzhangella halophila</name>
    <dbReference type="NCBI Taxonomy" id="1783352"/>
    <lineage>
        <taxon>Bacteria</taxon>
        <taxon>Bacillati</taxon>
        <taxon>Actinomycetota</taxon>
        <taxon>Actinomycetes</taxon>
        <taxon>Streptosporangiales</taxon>
        <taxon>Nocardiopsidaceae</taxon>
        <taxon>Lipingzhangella</taxon>
    </lineage>
</organism>
<comment type="caution">
    <text evidence="1">The sequence shown here is derived from an EMBL/GenBank/DDBJ whole genome shotgun (WGS) entry which is preliminary data.</text>
</comment>
<dbReference type="GO" id="GO:0015297">
    <property type="term" value="F:antiporter activity"/>
    <property type="evidence" value="ECO:0007669"/>
    <property type="project" value="InterPro"/>
</dbReference>
<dbReference type="InterPro" id="IPR005133">
    <property type="entry name" value="PhaG_MnhG_YufB"/>
</dbReference>
<keyword evidence="2" id="KW-1185">Reference proteome</keyword>
<evidence type="ECO:0000313" key="1">
    <source>
        <dbReference type="EMBL" id="MBB4929436.1"/>
    </source>
</evidence>
<proteinExistence type="predicted"/>